<proteinExistence type="predicted"/>
<evidence type="ECO:0000313" key="3">
    <source>
        <dbReference type="Proteomes" id="UP000314294"/>
    </source>
</evidence>
<comment type="caution">
    <text evidence="2">The sequence shown here is derived from an EMBL/GenBank/DDBJ whole genome shotgun (WGS) entry which is preliminary data.</text>
</comment>
<sequence>MRSGTPRPWPVCPSAPWSVLSPVGFPAVLSRLVGERQLQRDFKAAGNRQIIARHSAPLSRRGDVRTSSGDAGGPAPGSLDQVSVGPGVWPRCLLDRESGPVTSEKGICIGKRNSECKERRTPHAARQTPNAKRQTPNATRQTPEPAGRDEEQT</sequence>
<gene>
    <name evidence="2" type="ORF">EYF80_056481</name>
</gene>
<evidence type="ECO:0000256" key="1">
    <source>
        <dbReference type="SAM" id="MobiDB-lite"/>
    </source>
</evidence>
<protein>
    <submittedName>
        <fullName evidence="2">Uncharacterized protein</fullName>
    </submittedName>
</protein>
<keyword evidence="3" id="KW-1185">Reference proteome</keyword>
<accession>A0A4Z2EYD6</accession>
<feature type="compositionally biased region" description="Polar residues" evidence="1">
    <location>
        <begin position="127"/>
        <end position="142"/>
    </location>
</feature>
<feature type="region of interest" description="Disordered" evidence="1">
    <location>
        <begin position="52"/>
        <end position="153"/>
    </location>
</feature>
<name>A0A4Z2EYD6_9TELE</name>
<dbReference type="AlphaFoldDB" id="A0A4Z2EYD6"/>
<reference evidence="2 3" key="1">
    <citation type="submission" date="2019-03" db="EMBL/GenBank/DDBJ databases">
        <title>First draft genome of Liparis tanakae, snailfish: a comprehensive survey of snailfish specific genes.</title>
        <authorList>
            <person name="Kim W."/>
            <person name="Song I."/>
            <person name="Jeong J.-H."/>
            <person name="Kim D."/>
            <person name="Kim S."/>
            <person name="Ryu S."/>
            <person name="Song J.Y."/>
            <person name="Lee S.K."/>
        </authorList>
    </citation>
    <scope>NUCLEOTIDE SEQUENCE [LARGE SCALE GENOMIC DNA]</scope>
    <source>
        <tissue evidence="2">Muscle</tissue>
    </source>
</reference>
<organism evidence="2 3">
    <name type="scientific">Liparis tanakae</name>
    <name type="common">Tanaka's snailfish</name>
    <dbReference type="NCBI Taxonomy" id="230148"/>
    <lineage>
        <taxon>Eukaryota</taxon>
        <taxon>Metazoa</taxon>
        <taxon>Chordata</taxon>
        <taxon>Craniata</taxon>
        <taxon>Vertebrata</taxon>
        <taxon>Euteleostomi</taxon>
        <taxon>Actinopterygii</taxon>
        <taxon>Neopterygii</taxon>
        <taxon>Teleostei</taxon>
        <taxon>Neoteleostei</taxon>
        <taxon>Acanthomorphata</taxon>
        <taxon>Eupercaria</taxon>
        <taxon>Perciformes</taxon>
        <taxon>Cottioidei</taxon>
        <taxon>Cottales</taxon>
        <taxon>Liparidae</taxon>
        <taxon>Liparis</taxon>
    </lineage>
</organism>
<dbReference type="Proteomes" id="UP000314294">
    <property type="component" value="Unassembled WGS sequence"/>
</dbReference>
<evidence type="ECO:0000313" key="2">
    <source>
        <dbReference type="EMBL" id="TNN33354.1"/>
    </source>
</evidence>
<feature type="compositionally biased region" description="Basic and acidic residues" evidence="1">
    <location>
        <begin position="112"/>
        <end position="121"/>
    </location>
</feature>
<dbReference type="EMBL" id="SRLO01002267">
    <property type="protein sequence ID" value="TNN33354.1"/>
    <property type="molecule type" value="Genomic_DNA"/>
</dbReference>